<evidence type="ECO:0000313" key="3">
    <source>
        <dbReference type="Proteomes" id="UP000002945"/>
    </source>
</evidence>
<protein>
    <submittedName>
        <fullName evidence="2">Uncharacterized protein</fullName>
    </submittedName>
</protein>
<proteinExistence type="predicted"/>
<dbReference type="HOGENOM" id="CLU_3291232_0_0_10"/>
<name>A9DVE6_9FLAO</name>
<sequence length="40" mass="4511">MIYLSEGQPVTVKLHQQDPAKPVQRADSQAYKNDPPLIFS</sequence>
<keyword evidence="3" id="KW-1185">Reference proteome</keyword>
<reference evidence="2 3" key="1">
    <citation type="journal article" date="2011" name="J. Bacteriol.">
        <title>Genome sequence of the algicidal bacterium Kordia algicida OT-1.</title>
        <authorList>
            <person name="Lee H.S."/>
            <person name="Kang S.G."/>
            <person name="Kwon K.K."/>
            <person name="Lee J.H."/>
            <person name="Kim S.J."/>
        </authorList>
    </citation>
    <scope>NUCLEOTIDE SEQUENCE [LARGE SCALE GENOMIC DNA]</scope>
    <source>
        <strain evidence="2 3">OT-1</strain>
    </source>
</reference>
<organism evidence="2 3">
    <name type="scientific">Kordia algicida OT-1</name>
    <dbReference type="NCBI Taxonomy" id="391587"/>
    <lineage>
        <taxon>Bacteria</taxon>
        <taxon>Pseudomonadati</taxon>
        <taxon>Bacteroidota</taxon>
        <taxon>Flavobacteriia</taxon>
        <taxon>Flavobacteriales</taxon>
        <taxon>Flavobacteriaceae</taxon>
        <taxon>Kordia</taxon>
    </lineage>
</organism>
<evidence type="ECO:0000313" key="2">
    <source>
        <dbReference type="EMBL" id="EDP96411.1"/>
    </source>
</evidence>
<gene>
    <name evidence="2" type="ORF">KAOT1_03342</name>
</gene>
<dbReference type="AlphaFoldDB" id="A9DVE6"/>
<evidence type="ECO:0000256" key="1">
    <source>
        <dbReference type="SAM" id="MobiDB-lite"/>
    </source>
</evidence>
<dbReference type="Proteomes" id="UP000002945">
    <property type="component" value="Unassembled WGS sequence"/>
</dbReference>
<feature type="region of interest" description="Disordered" evidence="1">
    <location>
        <begin position="1"/>
        <end position="40"/>
    </location>
</feature>
<dbReference type="EMBL" id="ABIB01000004">
    <property type="protein sequence ID" value="EDP96411.1"/>
    <property type="molecule type" value="Genomic_DNA"/>
</dbReference>
<comment type="caution">
    <text evidence="2">The sequence shown here is derived from an EMBL/GenBank/DDBJ whole genome shotgun (WGS) entry which is preliminary data.</text>
</comment>
<accession>A9DVE6</accession>